<name>A0A7G2BZS7_9TRYP</name>
<sequence>MVKVDTLCVLTRFSPAIALLAAHCILIYPAGIRGGGYVVQCHWASDDECMQRVYYYGFSPATFSPATAYTLVTHMFVHGNAEHVLGNVFSLSSTLLEFGGSGMRESIEETRSTVVLRRTLGSFLVMIVGGALGGVGGQLFYNDSKLLKYKIDAARLKGSNALSGAAGRLAEAASSVAPLSTTASTGGFFSRAVEKVAAPIRSWKADTVVKIQEQVNENSFMCGASAGVCALSGFNLTYYKRPVTSVAIVLPEIISLSVDAARFVSAVFSGENARDRGSSPSFYSLLPGQTVGHAAHVGGFVAGCILGKIWSYVSPRREDKN</sequence>
<keyword evidence="2 5" id="KW-0812">Transmembrane</keyword>
<evidence type="ECO:0000256" key="2">
    <source>
        <dbReference type="ARBA" id="ARBA00022692"/>
    </source>
</evidence>
<organism evidence="6 7">
    <name type="scientific">Angomonas deanei</name>
    <dbReference type="NCBI Taxonomy" id="59799"/>
    <lineage>
        <taxon>Eukaryota</taxon>
        <taxon>Discoba</taxon>
        <taxon>Euglenozoa</taxon>
        <taxon>Kinetoplastea</taxon>
        <taxon>Metakinetoplastina</taxon>
        <taxon>Trypanosomatida</taxon>
        <taxon>Trypanosomatidae</taxon>
        <taxon>Strigomonadinae</taxon>
        <taxon>Angomonas</taxon>
    </lineage>
</organism>
<evidence type="ECO:0000313" key="7">
    <source>
        <dbReference type="Proteomes" id="UP000515908"/>
    </source>
</evidence>
<dbReference type="GO" id="GO:0016020">
    <property type="term" value="C:membrane"/>
    <property type="evidence" value="ECO:0007669"/>
    <property type="project" value="UniProtKB-SubCell"/>
</dbReference>
<protein>
    <submittedName>
        <fullName evidence="6">Rhomboid family, putative</fullName>
    </submittedName>
</protein>
<dbReference type="Proteomes" id="UP000515908">
    <property type="component" value="Chromosome 01"/>
</dbReference>
<keyword evidence="7" id="KW-1185">Reference proteome</keyword>
<dbReference type="InterPro" id="IPR035952">
    <property type="entry name" value="Rhomboid-like_sf"/>
</dbReference>
<evidence type="ECO:0000256" key="3">
    <source>
        <dbReference type="ARBA" id="ARBA00022989"/>
    </source>
</evidence>
<accession>A0A7G2BZS7</accession>
<feature type="transmembrane region" description="Helical" evidence="5">
    <location>
        <begin position="12"/>
        <end position="32"/>
    </location>
</feature>
<evidence type="ECO:0000256" key="5">
    <source>
        <dbReference type="SAM" id="Phobius"/>
    </source>
</evidence>
<gene>
    <name evidence="6" type="ORF">ADEAN_000018700</name>
</gene>
<keyword evidence="4 5" id="KW-0472">Membrane</keyword>
<dbReference type="GO" id="GO:0004252">
    <property type="term" value="F:serine-type endopeptidase activity"/>
    <property type="evidence" value="ECO:0007669"/>
    <property type="project" value="InterPro"/>
</dbReference>
<comment type="subcellular location">
    <subcellularLocation>
        <location evidence="1">Membrane</location>
        <topology evidence="1">Multi-pass membrane protein</topology>
    </subcellularLocation>
</comment>
<keyword evidence="3 5" id="KW-1133">Transmembrane helix</keyword>
<dbReference type="SUPFAM" id="SSF144091">
    <property type="entry name" value="Rhomboid-like"/>
    <property type="match status" value="1"/>
</dbReference>
<feature type="transmembrane region" description="Helical" evidence="5">
    <location>
        <begin position="120"/>
        <end position="141"/>
    </location>
</feature>
<evidence type="ECO:0000256" key="4">
    <source>
        <dbReference type="ARBA" id="ARBA00023136"/>
    </source>
</evidence>
<dbReference type="AlphaFoldDB" id="A0A7G2BZS7"/>
<evidence type="ECO:0000256" key="1">
    <source>
        <dbReference type="ARBA" id="ARBA00004141"/>
    </source>
</evidence>
<dbReference type="Gene3D" id="1.20.1540.10">
    <property type="entry name" value="Rhomboid-like"/>
    <property type="match status" value="1"/>
</dbReference>
<dbReference type="VEuPathDB" id="TriTrypDB:ADEAN_000018700"/>
<evidence type="ECO:0000313" key="6">
    <source>
        <dbReference type="EMBL" id="CAD2212775.1"/>
    </source>
</evidence>
<proteinExistence type="predicted"/>
<dbReference type="EMBL" id="LR877145">
    <property type="protein sequence ID" value="CAD2212775.1"/>
    <property type="molecule type" value="Genomic_DNA"/>
</dbReference>
<reference evidence="6 7" key="1">
    <citation type="submission" date="2020-08" db="EMBL/GenBank/DDBJ databases">
        <authorList>
            <person name="Newling K."/>
            <person name="Davey J."/>
            <person name="Forrester S."/>
        </authorList>
    </citation>
    <scope>NUCLEOTIDE SEQUENCE [LARGE SCALE GENOMIC DNA]</scope>
    <source>
        <strain evidence="7">Crithidia deanei Carvalho (ATCC PRA-265)</strain>
    </source>
</reference>
<feature type="transmembrane region" description="Helical" evidence="5">
    <location>
        <begin position="53"/>
        <end position="77"/>
    </location>
</feature>